<reference evidence="1 2" key="1">
    <citation type="journal article" date="2013" name="Syst. Appl. Microbiol.">
        <title>Phylogenetic position and virulence apparatus of the pear flower necrosis pathogen Erwinia piriflorinigrans CFBP 5888T as assessed by comparative genomics.</title>
        <authorList>
            <person name="Smits T.H."/>
            <person name="Rezzonico F."/>
            <person name="Lopez M.M."/>
            <person name="Blom J."/>
            <person name="Goesmann A."/>
            <person name="Frey J.E."/>
            <person name="Duffy B."/>
        </authorList>
    </citation>
    <scope>NUCLEOTIDE SEQUENCE [LARGE SCALE GENOMIC DNA]</scope>
    <source>
        <strain evidence="2">CFBP5888</strain>
    </source>
</reference>
<dbReference type="Proteomes" id="UP000018217">
    <property type="component" value="Unassembled WGS sequence"/>
</dbReference>
<evidence type="ECO:0000313" key="2">
    <source>
        <dbReference type="Proteomes" id="UP000018217"/>
    </source>
</evidence>
<sequence>MCVIRTVREVIDYGVLSRWQLQETSRAGELTPGARTLPVTVACPYAQSFRLRIDGTSSVAGQVRYGRSGWLKLQASNLRVDGMFSGMTVASPDKGSRSVSVGNAALEDGSVIIPNNGGQAVTGRTVTFDLVIEPRLAEKDNRVTVPLESEAGLRITLE</sequence>
<accession>V5ZBB0</accession>
<evidence type="ECO:0000313" key="1">
    <source>
        <dbReference type="EMBL" id="CCG88530.1"/>
    </source>
</evidence>
<dbReference type="AlphaFoldDB" id="V5ZBB0"/>
<dbReference type="STRING" id="1161919.EPIR_3167"/>
<proteinExistence type="predicted"/>
<organism evidence="1 2">
    <name type="scientific">Erwinia piriflorinigrans CFBP 5888</name>
    <dbReference type="NCBI Taxonomy" id="1161919"/>
    <lineage>
        <taxon>Bacteria</taxon>
        <taxon>Pseudomonadati</taxon>
        <taxon>Pseudomonadota</taxon>
        <taxon>Gammaproteobacteria</taxon>
        <taxon>Enterobacterales</taxon>
        <taxon>Erwiniaceae</taxon>
        <taxon>Erwinia</taxon>
    </lineage>
</organism>
<keyword evidence="2" id="KW-1185">Reference proteome</keyword>
<gene>
    <name evidence="1" type="ORF">EPIR_3167</name>
</gene>
<dbReference type="EMBL" id="CAHS01000021">
    <property type="protein sequence ID" value="CCG88530.1"/>
    <property type="molecule type" value="Genomic_DNA"/>
</dbReference>
<protein>
    <submittedName>
        <fullName evidence="1">Uncharacterized protein</fullName>
    </submittedName>
</protein>
<name>V5ZBB0_9GAMM</name>
<comment type="caution">
    <text evidence="1">The sequence shown here is derived from an EMBL/GenBank/DDBJ whole genome shotgun (WGS) entry which is preliminary data.</text>
</comment>